<dbReference type="Gene3D" id="1.10.1660.10">
    <property type="match status" value="1"/>
</dbReference>
<dbReference type="PROSITE" id="PS50937">
    <property type="entry name" value="HTH_MERR_2"/>
    <property type="match status" value="1"/>
</dbReference>
<feature type="domain" description="HTH merR-type" evidence="5">
    <location>
        <begin position="1"/>
        <end position="71"/>
    </location>
</feature>
<evidence type="ECO:0000256" key="2">
    <source>
        <dbReference type="ARBA" id="ARBA00023015"/>
    </source>
</evidence>
<keyword evidence="1" id="KW-0678">Repressor</keyword>
<keyword evidence="4" id="KW-0804">Transcription</keyword>
<dbReference type="Pfam" id="PF13411">
    <property type="entry name" value="MerR_1"/>
    <property type="match status" value="1"/>
</dbReference>
<evidence type="ECO:0000313" key="6">
    <source>
        <dbReference type="EMBL" id="WAU09196.1"/>
    </source>
</evidence>
<evidence type="ECO:0000259" key="5">
    <source>
        <dbReference type="PROSITE" id="PS50937"/>
    </source>
</evidence>
<proteinExistence type="predicted"/>
<evidence type="ECO:0000313" key="7">
    <source>
        <dbReference type="Proteomes" id="UP001210169"/>
    </source>
</evidence>
<organism evidence="6 7">
    <name type="scientific">Streptomyces nigrescens</name>
    <dbReference type="NCBI Taxonomy" id="1920"/>
    <lineage>
        <taxon>Bacteria</taxon>
        <taxon>Bacillati</taxon>
        <taxon>Actinomycetota</taxon>
        <taxon>Actinomycetes</taxon>
        <taxon>Kitasatosporales</taxon>
        <taxon>Streptomycetaceae</taxon>
        <taxon>Streptomyces</taxon>
    </lineage>
</organism>
<dbReference type="EMBL" id="CP114203">
    <property type="protein sequence ID" value="WAU09196.1"/>
    <property type="molecule type" value="Genomic_DNA"/>
</dbReference>
<dbReference type="InterPro" id="IPR009061">
    <property type="entry name" value="DNA-bd_dom_put_sf"/>
</dbReference>
<dbReference type="PANTHER" id="PTHR30204:SF69">
    <property type="entry name" value="MERR-FAMILY TRANSCRIPTIONAL REGULATOR"/>
    <property type="match status" value="1"/>
</dbReference>
<dbReference type="SUPFAM" id="SSF46955">
    <property type="entry name" value="Putative DNA-binding domain"/>
    <property type="match status" value="1"/>
</dbReference>
<reference evidence="6 7" key="1">
    <citation type="submission" date="2022-12" db="EMBL/GenBank/DDBJ databases">
        <authorList>
            <person name="Ruckert C."/>
            <person name="Busche T."/>
            <person name="Kalinowski J."/>
            <person name="Wittmann C."/>
        </authorList>
    </citation>
    <scope>NUCLEOTIDE SEQUENCE [LARGE SCALE GENOMIC DNA]</scope>
    <source>
        <strain evidence="6 7">DSM 40276</strain>
    </source>
</reference>
<evidence type="ECO:0000256" key="3">
    <source>
        <dbReference type="ARBA" id="ARBA00023125"/>
    </source>
</evidence>
<keyword evidence="7" id="KW-1185">Reference proteome</keyword>
<name>A0ABY7JCY5_STRNI</name>
<sequence length="286" mass="31921">MLSISEFSEMCQLPPQTLRYYHSEGLLVPAHVDEQTGYRSYLLEQAEQAMLITVLRGTGMSVKLVRRALDEPDATPALLRQHTAEVERQRQAQDEAIRDARRFFDSWPEVRRRHTPEMTVVSKLVPGTSAGRNQCEWDESDAAVTATVQDVVKTVESCGAVVSGPPWRTLACETPEQKRQTFSGEGPCWLVKVPVTADEDALAALPGDIEVQLFEARDELSIFIPGTSSIAKYCTALSRLIPYPLDDAYVDITRMRHLLHDDGIETAAAIRTLDETDETDETDADE</sequence>
<dbReference type="InterPro" id="IPR000551">
    <property type="entry name" value="MerR-type_HTH_dom"/>
</dbReference>
<evidence type="ECO:0000256" key="4">
    <source>
        <dbReference type="ARBA" id="ARBA00023163"/>
    </source>
</evidence>
<keyword evidence="2" id="KW-0805">Transcription regulation</keyword>
<protein>
    <submittedName>
        <fullName evidence="6">MerR family transcriptional regulator</fullName>
    </submittedName>
</protein>
<dbReference type="SMART" id="SM00422">
    <property type="entry name" value="HTH_MERR"/>
    <property type="match status" value="1"/>
</dbReference>
<dbReference type="PANTHER" id="PTHR30204">
    <property type="entry name" value="REDOX-CYCLING DRUG-SENSING TRANSCRIPTIONAL ACTIVATOR SOXR"/>
    <property type="match status" value="1"/>
</dbReference>
<accession>A0ABY7JCY5</accession>
<keyword evidence="3" id="KW-0238">DNA-binding</keyword>
<dbReference type="RefSeq" id="WP_277413056.1">
    <property type="nucleotide sequence ID" value="NZ_CP114203.1"/>
</dbReference>
<dbReference type="GeneID" id="301337110"/>
<evidence type="ECO:0000256" key="1">
    <source>
        <dbReference type="ARBA" id="ARBA00022491"/>
    </source>
</evidence>
<dbReference type="Proteomes" id="UP001210169">
    <property type="component" value="Chromosome"/>
</dbReference>
<gene>
    <name evidence="6" type="ORF">STRNI_007971</name>
</gene>
<dbReference type="InterPro" id="IPR047057">
    <property type="entry name" value="MerR_fam"/>
</dbReference>